<evidence type="ECO:0000259" key="3">
    <source>
        <dbReference type="Pfam" id="PF03065"/>
    </source>
</evidence>
<name>X1TA23_9ZZZZ</name>
<sequence length="260" mass="29721">MQLPFVIKQIANESYRPIIEALRNHPSAKITLNINGTLTEQLNDFGYMDILEGLTTLASRGQVEFTGSGKFHPLLPLIPSPEIRRQIELNYETNQKFFGELFKPRGFFPPEMAVSEEVFSVVEEMGHDWIIMSGIANTLPEFPTTFISQHPNGLNLLFRDDYISIDCAFDKINTVDAFINRLYYKHTSEDYYIILAMDGETFGHHVKHAINNFLIPLLGVLPHRNDVKLCNVSEIIDKFPKINIQNPRASSWSTMPYDLA</sequence>
<dbReference type="Pfam" id="PF03065">
    <property type="entry name" value="Glyco_hydro_57"/>
    <property type="match status" value="1"/>
</dbReference>
<keyword evidence="2" id="KW-0119">Carbohydrate metabolism</keyword>
<reference evidence="4" key="1">
    <citation type="journal article" date="2014" name="Front. Microbiol.">
        <title>High frequency of phylogenetically diverse reductive dehalogenase-homologous genes in deep subseafloor sedimentary metagenomes.</title>
        <authorList>
            <person name="Kawai M."/>
            <person name="Futagami T."/>
            <person name="Toyoda A."/>
            <person name="Takaki Y."/>
            <person name="Nishi S."/>
            <person name="Hori S."/>
            <person name="Arai W."/>
            <person name="Tsubouchi T."/>
            <person name="Morono Y."/>
            <person name="Uchiyama I."/>
            <person name="Ito T."/>
            <person name="Fujiyama A."/>
            <person name="Inagaki F."/>
            <person name="Takami H."/>
        </authorList>
    </citation>
    <scope>NUCLEOTIDE SEQUENCE</scope>
    <source>
        <strain evidence="4">Expedition CK06-06</strain>
    </source>
</reference>
<dbReference type="PANTHER" id="PTHR36306:SF1">
    <property type="entry name" value="ALPHA-AMYLASE-RELATED"/>
    <property type="match status" value="1"/>
</dbReference>
<comment type="caution">
    <text evidence="4">The sequence shown here is derived from an EMBL/GenBank/DDBJ whole genome shotgun (WGS) entry which is preliminary data.</text>
</comment>
<dbReference type="InterPro" id="IPR004300">
    <property type="entry name" value="Glyco_hydro_57_N"/>
</dbReference>
<feature type="non-terminal residue" evidence="4">
    <location>
        <position position="260"/>
    </location>
</feature>
<protein>
    <recommendedName>
        <fullName evidence="3">Glycoside hydrolase family 57 N-terminal domain-containing protein</fullName>
    </recommendedName>
</protein>
<accession>X1TA23</accession>
<comment type="similarity">
    <text evidence="1">Belongs to the glycosyl hydrolase 57 family.</text>
</comment>
<dbReference type="EMBL" id="BARW01016174">
    <property type="protein sequence ID" value="GAJ02183.1"/>
    <property type="molecule type" value="Genomic_DNA"/>
</dbReference>
<dbReference type="InterPro" id="IPR011330">
    <property type="entry name" value="Glyco_hydro/deAcase_b/a-brl"/>
</dbReference>
<dbReference type="AlphaFoldDB" id="X1TA23"/>
<proteinExistence type="inferred from homology"/>
<dbReference type="InterPro" id="IPR052046">
    <property type="entry name" value="GH57_Enzymes"/>
</dbReference>
<feature type="domain" description="Glycoside hydrolase family 57 N-terminal" evidence="3">
    <location>
        <begin position="8"/>
        <end position="241"/>
    </location>
</feature>
<evidence type="ECO:0000256" key="2">
    <source>
        <dbReference type="ARBA" id="ARBA00023277"/>
    </source>
</evidence>
<dbReference type="GO" id="GO:0003824">
    <property type="term" value="F:catalytic activity"/>
    <property type="evidence" value="ECO:0007669"/>
    <property type="project" value="InterPro"/>
</dbReference>
<dbReference type="SUPFAM" id="SSF88713">
    <property type="entry name" value="Glycoside hydrolase/deacetylase"/>
    <property type="match status" value="1"/>
</dbReference>
<dbReference type="GO" id="GO:0005975">
    <property type="term" value="P:carbohydrate metabolic process"/>
    <property type="evidence" value="ECO:0007669"/>
    <property type="project" value="InterPro"/>
</dbReference>
<organism evidence="4">
    <name type="scientific">marine sediment metagenome</name>
    <dbReference type="NCBI Taxonomy" id="412755"/>
    <lineage>
        <taxon>unclassified sequences</taxon>
        <taxon>metagenomes</taxon>
        <taxon>ecological metagenomes</taxon>
    </lineage>
</organism>
<dbReference type="PANTHER" id="PTHR36306">
    <property type="entry name" value="ALPHA-AMYLASE-RELATED-RELATED"/>
    <property type="match status" value="1"/>
</dbReference>
<gene>
    <name evidence="4" type="ORF">S12H4_28219</name>
</gene>
<dbReference type="Gene3D" id="3.20.110.20">
    <property type="match status" value="1"/>
</dbReference>
<evidence type="ECO:0000256" key="1">
    <source>
        <dbReference type="ARBA" id="ARBA00006821"/>
    </source>
</evidence>
<evidence type="ECO:0000313" key="4">
    <source>
        <dbReference type="EMBL" id="GAJ02183.1"/>
    </source>
</evidence>